<keyword evidence="2" id="KW-0808">Transferase</keyword>
<feature type="non-terminal residue" evidence="2">
    <location>
        <position position="1"/>
    </location>
</feature>
<reference evidence="2 4" key="2">
    <citation type="journal article" date="2014" name="BMC Genomics">
        <title>An improved genome release (version Mt4.0) for the model legume Medicago truncatula.</title>
        <authorList>
            <person name="Tang H."/>
            <person name="Krishnakumar V."/>
            <person name="Bidwell S."/>
            <person name="Rosen B."/>
            <person name="Chan A."/>
            <person name="Zhou S."/>
            <person name="Gentzbittel L."/>
            <person name="Childs K.L."/>
            <person name="Yandell M."/>
            <person name="Gundlach H."/>
            <person name="Mayer K.F."/>
            <person name="Schwartz D.C."/>
            <person name="Town C.D."/>
        </authorList>
    </citation>
    <scope>GENOME REANNOTATION</scope>
    <source>
        <strain evidence="2">A17</strain>
        <strain evidence="3 4">cv. Jemalong A17</strain>
    </source>
</reference>
<evidence type="ECO:0000313" key="2">
    <source>
        <dbReference type="EMBL" id="KEH16099.1"/>
    </source>
</evidence>
<accession>A0A072TEV5</accession>
<keyword evidence="2" id="KW-0489">Methyltransferase</keyword>
<feature type="compositionally biased region" description="Basic and acidic residues" evidence="1">
    <location>
        <begin position="97"/>
        <end position="106"/>
    </location>
</feature>
<reference evidence="2 4" key="1">
    <citation type="journal article" date="2011" name="Nature">
        <title>The Medicago genome provides insight into the evolution of rhizobial symbioses.</title>
        <authorList>
            <person name="Young N.D."/>
            <person name="Debelle F."/>
            <person name="Oldroyd G.E."/>
            <person name="Geurts R."/>
            <person name="Cannon S.B."/>
            <person name="Udvardi M.K."/>
            <person name="Benedito V.A."/>
            <person name="Mayer K.F."/>
            <person name="Gouzy J."/>
            <person name="Schoof H."/>
            <person name="Van de Peer Y."/>
            <person name="Proost S."/>
            <person name="Cook D.R."/>
            <person name="Meyers B.C."/>
            <person name="Spannagl M."/>
            <person name="Cheung F."/>
            <person name="De Mita S."/>
            <person name="Krishnakumar V."/>
            <person name="Gundlach H."/>
            <person name="Zhou S."/>
            <person name="Mudge J."/>
            <person name="Bharti A.K."/>
            <person name="Murray J.D."/>
            <person name="Naoumkina M.A."/>
            <person name="Rosen B."/>
            <person name="Silverstein K.A."/>
            <person name="Tang H."/>
            <person name="Rombauts S."/>
            <person name="Zhao P.X."/>
            <person name="Zhou P."/>
            <person name="Barbe V."/>
            <person name="Bardou P."/>
            <person name="Bechner M."/>
            <person name="Bellec A."/>
            <person name="Berger A."/>
            <person name="Berges H."/>
            <person name="Bidwell S."/>
            <person name="Bisseling T."/>
            <person name="Choisne N."/>
            <person name="Couloux A."/>
            <person name="Denny R."/>
            <person name="Deshpande S."/>
            <person name="Dai X."/>
            <person name="Doyle J.J."/>
            <person name="Dudez A.M."/>
            <person name="Farmer A.D."/>
            <person name="Fouteau S."/>
            <person name="Franken C."/>
            <person name="Gibelin C."/>
            <person name="Gish J."/>
            <person name="Goldstein S."/>
            <person name="Gonzalez A.J."/>
            <person name="Green P.J."/>
            <person name="Hallab A."/>
            <person name="Hartog M."/>
            <person name="Hua A."/>
            <person name="Humphray S.J."/>
            <person name="Jeong D.H."/>
            <person name="Jing Y."/>
            <person name="Jocker A."/>
            <person name="Kenton S.M."/>
            <person name="Kim D.J."/>
            <person name="Klee K."/>
            <person name="Lai H."/>
            <person name="Lang C."/>
            <person name="Lin S."/>
            <person name="Macmil S.L."/>
            <person name="Magdelenat G."/>
            <person name="Matthews L."/>
            <person name="McCorrison J."/>
            <person name="Monaghan E.L."/>
            <person name="Mun J.H."/>
            <person name="Najar F.Z."/>
            <person name="Nicholson C."/>
            <person name="Noirot C."/>
            <person name="O'Bleness M."/>
            <person name="Paule C.R."/>
            <person name="Poulain J."/>
            <person name="Prion F."/>
            <person name="Qin B."/>
            <person name="Qu C."/>
            <person name="Retzel E.F."/>
            <person name="Riddle C."/>
            <person name="Sallet E."/>
            <person name="Samain S."/>
            <person name="Samson N."/>
            <person name="Sanders I."/>
            <person name="Saurat O."/>
            <person name="Scarpelli C."/>
            <person name="Schiex T."/>
            <person name="Segurens B."/>
            <person name="Severin A.J."/>
            <person name="Sherrier D.J."/>
            <person name="Shi R."/>
            <person name="Sims S."/>
            <person name="Singer S.R."/>
            <person name="Sinharoy S."/>
            <person name="Sterck L."/>
            <person name="Viollet A."/>
            <person name="Wang B.B."/>
            <person name="Wang K."/>
            <person name="Wang M."/>
            <person name="Wang X."/>
            <person name="Warfsmann J."/>
            <person name="Weissenbach J."/>
            <person name="White D.D."/>
            <person name="White J.D."/>
            <person name="Wiley G.B."/>
            <person name="Wincker P."/>
            <person name="Xing Y."/>
            <person name="Yang L."/>
            <person name="Yao Z."/>
            <person name="Ying F."/>
            <person name="Zhai J."/>
            <person name="Zhou L."/>
            <person name="Zuber A."/>
            <person name="Denarie J."/>
            <person name="Dixon R.A."/>
            <person name="May G.D."/>
            <person name="Schwartz D.C."/>
            <person name="Rogers J."/>
            <person name="Quetier F."/>
            <person name="Town C.D."/>
            <person name="Roe B.A."/>
        </authorList>
    </citation>
    <scope>NUCLEOTIDE SEQUENCE [LARGE SCALE GENOMIC DNA]</scope>
    <source>
        <strain evidence="2">A17</strain>
        <strain evidence="3 4">cv. Jemalong A17</strain>
    </source>
</reference>
<gene>
    <name evidence="2" type="ORF">MTR_0331s0010</name>
</gene>
<proteinExistence type="predicted"/>
<sequence length="115" mass="13083">FVLCILSSKFYAIGFAIGFRRRLHFNSPTQLSQGTHVAYSTYENYQLANALNLEDAINDLPLVENDDSDDERSYGTTPRTYFQKYIRLKRSGMSGQDNDKGKVHVVEDDDNIAPI</sequence>
<reference evidence="3" key="3">
    <citation type="submission" date="2015-06" db="UniProtKB">
        <authorList>
            <consortium name="EnsemblPlants"/>
        </authorList>
    </citation>
    <scope>IDENTIFICATION</scope>
    <source>
        <strain evidence="3">cv. Jemalong A17</strain>
    </source>
</reference>
<keyword evidence="4" id="KW-1185">Reference proteome</keyword>
<dbReference type="AlphaFoldDB" id="A0A072TEV5"/>
<dbReference type="PANTHER" id="PTHR10629">
    <property type="entry name" value="CYTOSINE-SPECIFIC METHYLTRANSFERASE"/>
    <property type="match status" value="1"/>
</dbReference>
<dbReference type="STRING" id="3880.A0A072TEV5"/>
<dbReference type="PANTHER" id="PTHR10629:SF42">
    <property type="entry name" value="DNA (CYTOSINE-5)-METHYLTRANSFERASE CMT1-RELATED"/>
    <property type="match status" value="1"/>
</dbReference>
<feature type="region of interest" description="Disordered" evidence="1">
    <location>
        <begin position="92"/>
        <end position="115"/>
    </location>
</feature>
<evidence type="ECO:0000313" key="4">
    <source>
        <dbReference type="Proteomes" id="UP000002051"/>
    </source>
</evidence>
<dbReference type="Proteomes" id="UP000002051">
    <property type="component" value="Unassembled WGS sequence"/>
</dbReference>
<dbReference type="InterPro" id="IPR050390">
    <property type="entry name" value="C5-Methyltransferase"/>
</dbReference>
<protein>
    <submittedName>
        <fullName evidence="2">Cytosine-specific methyltransferase, putative</fullName>
    </submittedName>
</protein>
<name>A0A072TEV5_MEDTR</name>
<dbReference type="Gene3D" id="3.90.120.10">
    <property type="entry name" value="DNA Methylase, subunit A, domain 2"/>
    <property type="match status" value="1"/>
</dbReference>
<dbReference type="GO" id="GO:0008168">
    <property type="term" value="F:methyltransferase activity"/>
    <property type="evidence" value="ECO:0007669"/>
    <property type="project" value="UniProtKB-KW"/>
</dbReference>
<dbReference type="EnsemblPlants" id="KEH16099">
    <property type="protein sequence ID" value="KEH16099"/>
    <property type="gene ID" value="MTR_0331s0010"/>
</dbReference>
<dbReference type="EMBL" id="KL403056">
    <property type="protein sequence ID" value="KEH16099.1"/>
    <property type="molecule type" value="Genomic_DNA"/>
</dbReference>
<dbReference type="HOGENOM" id="CLU_2115144_0_0_1"/>
<organism evidence="2 4">
    <name type="scientific">Medicago truncatula</name>
    <name type="common">Barrel medic</name>
    <name type="synonym">Medicago tribuloides</name>
    <dbReference type="NCBI Taxonomy" id="3880"/>
    <lineage>
        <taxon>Eukaryota</taxon>
        <taxon>Viridiplantae</taxon>
        <taxon>Streptophyta</taxon>
        <taxon>Embryophyta</taxon>
        <taxon>Tracheophyta</taxon>
        <taxon>Spermatophyta</taxon>
        <taxon>Magnoliopsida</taxon>
        <taxon>eudicotyledons</taxon>
        <taxon>Gunneridae</taxon>
        <taxon>Pentapetalae</taxon>
        <taxon>rosids</taxon>
        <taxon>fabids</taxon>
        <taxon>Fabales</taxon>
        <taxon>Fabaceae</taxon>
        <taxon>Papilionoideae</taxon>
        <taxon>50 kb inversion clade</taxon>
        <taxon>NPAAA clade</taxon>
        <taxon>Hologalegina</taxon>
        <taxon>IRL clade</taxon>
        <taxon>Trifolieae</taxon>
        <taxon>Medicago</taxon>
    </lineage>
</organism>
<dbReference type="GO" id="GO:0032259">
    <property type="term" value="P:methylation"/>
    <property type="evidence" value="ECO:0007669"/>
    <property type="project" value="UniProtKB-KW"/>
</dbReference>
<dbReference type="InterPro" id="IPR029063">
    <property type="entry name" value="SAM-dependent_MTases_sf"/>
</dbReference>
<dbReference type="Gene3D" id="3.40.50.150">
    <property type="entry name" value="Vaccinia Virus protein VP39"/>
    <property type="match status" value="1"/>
</dbReference>
<evidence type="ECO:0000313" key="3">
    <source>
        <dbReference type="EnsemblPlants" id="KEH16099"/>
    </source>
</evidence>
<evidence type="ECO:0000256" key="1">
    <source>
        <dbReference type="SAM" id="MobiDB-lite"/>
    </source>
</evidence>